<dbReference type="HOGENOM" id="CLU_122140_0_1_1"/>
<evidence type="ECO:0000313" key="4">
    <source>
        <dbReference type="EMBL" id="EGG11501.1"/>
    </source>
</evidence>
<proteinExistence type="inferred from homology"/>
<evidence type="ECO:0000256" key="3">
    <source>
        <dbReference type="SAM" id="Coils"/>
    </source>
</evidence>
<keyword evidence="5" id="KW-1185">Reference proteome</keyword>
<dbReference type="KEGG" id="mlr:MELLADRAFT_102525"/>
<comment type="similarity">
    <text evidence="1">Belongs to the prefoldin subunit beta family.</text>
</comment>
<evidence type="ECO:0008006" key="6">
    <source>
        <dbReference type="Google" id="ProtNLM"/>
    </source>
</evidence>
<dbReference type="EMBL" id="GL883092">
    <property type="protein sequence ID" value="EGG11501.1"/>
    <property type="molecule type" value="Genomic_DNA"/>
</dbReference>
<keyword evidence="3" id="KW-0175">Coiled coil</keyword>
<dbReference type="InterPro" id="IPR002777">
    <property type="entry name" value="PFD_beta-like"/>
</dbReference>
<dbReference type="GO" id="GO:0016272">
    <property type="term" value="C:prefoldin complex"/>
    <property type="evidence" value="ECO:0007669"/>
    <property type="project" value="InterPro"/>
</dbReference>
<name>F4R721_MELLP</name>
<protein>
    <recommendedName>
        <fullName evidence="6">Prefoldin subunit 1</fullName>
    </recommendedName>
</protein>
<dbReference type="PANTHER" id="PTHR20903">
    <property type="entry name" value="PREFOLDIN SUBUNIT 1-RELATED"/>
    <property type="match status" value="1"/>
</dbReference>
<dbReference type="OrthoDB" id="2015447at2759"/>
<gene>
    <name evidence="4" type="ORF">MELLADRAFT_102525</name>
</gene>
<sequence>MSNQQKNDEIHKILTQLQIRSKDTGRLLNKSKSENLSSSKDLKQIKLTLHELNRLSESSNPSGFQLYKPVGKMFMLKPEKVIKDELIQKEKIVQENQSRLETKIKSLESEVETNQRALREIMRSIDHESS</sequence>
<dbReference type="Proteomes" id="UP000001072">
    <property type="component" value="Unassembled WGS sequence"/>
</dbReference>
<dbReference type="GO" id="GO:0005737">
    <property type="term" value="C:cytoplasm"/>
    <property type="evidence" value="ECO:0007669"/>
    <property type="project" value="TreeGrafter"/>
</dbReference>
<organism evidence="5">
    <name type="scientific">Melampsora larici-populina (strain 98AG31 / pathotype 3-4-7)</name>
    <name type="common">Poplar leaf rust fungus</name>
    <dbReference type="NCBI Taxonomy" id="747676"/>
    <lineage>
        <taxon>Eukaryota</taxon>
        <taxon>Fungi</taxon>
        <taxon>Dikarya</taxon>
        <taxon>Basidiomycota</taxon>
        <taxon>Pucciniomycotina</taxon>
        <taxon>Pucciniomycetes</taxon>
        <taxon>Pucciniales</taxon>
        <taxon>Melampsoraceae</taxon>
        <taxon>Melampsora</taxon>
    </lineage>
</organism>
<dbReference type="Pfam" id="PF01920">
    <property type="entry name" value="Prefoldin_2"/>
    <property type="match status" value="1"/>
</dbReference>
<dbReference type="InParanoid" id="F4R721"/>
<dbReference type="eggNOG" id="KOG3501">
    <property type="taxonomic scope" value="Eukaryota"/>
</dbReference>
<dbReference type="GeneID" id="18921703"/>
<accession>F4R721</accession>
<reference evidence="5" key="1">
    <citation type="journal article" date="2011" name="Proc. Natl. Acad. Sci. U.S.A.">
        <title>Obligate biotrophy features unraveled by the genomic analysis of rust fungi.</title>
        <authorList>
            <person name="Duplessis S."/>
            <person name="Cuomo C.A."/>
            <person name="Lin Y.-C."/>
            <person name="Aerts A."/>
            <person name="Tisserant E."/>
            <person name="Veneault-Fourrey C."/>
            <person name="Joly D.L."/>
            <person name="Hacquard S."/>
            <person name="Amselem J."/>
            <person name="Cantarel B.L."/>
            <person name="Chiu R."/>
            <person name="Coutinho P.M."/>
            <person name="Feau N."/>
            <person name="Field M."/>
            <person name="Frey P."/>
            <person name="Gelhaye E."/>
            <person name="Goldberg J."/>
            <person name="Grabherr M.G."/>
            <person name="Kodira C.D."/>
            <person name="Kohler A."/>
            <person name="Kuees U."/>
            <person name="Lindquist E.A."/>
            <person name="Lucas S.M."/>
            <person name="Mago R."/>
            <person name="Mauceli E."/>
            <person name="Morin E."/>
            <person name="Murat C."/>
            <person name="Pangilinan J.L."/>
            <person name="Park R."/>
            <person name="Pearson M."/>
            <person name="Quesneville H."/>
            <person name="Rouhier N."/>
            <person name="Sakthikumar S."/>
            <person name="Salamov A.A."/>
            <person name="Schmutz J."/>
            <person name="Selles B."/>
            <person name="Shapiro H."/>
            <person name="Tanguay P."/>
            <person name="Tuskan G.A."/>
            <person name="Henrissat B."/>
            <person name="Van de Peer Y."/>
            <person name="Rouze P."/>
            <person name="Ellis J.G."/>
            <person name="Dodds P.N."/>
            <person name="Schein J.E."/>
            <person name="Zhong S."/>
            <person name="Hamelin R.C."/>
            <person name="Grigoriev I.V."/>
            <person name="Szabo L.J."/>
            <person name="Martin F."/>
        </authorList>
    </citation>
    <scope>NUCLEOTIDE SEQUENCE [LARGE SCALE GENOMIC DNA]</scope>
    <source>
        <strain evidence="5">98AG31 / pathotype 3-4-7</strain>
    </source>
</reference>
<dbReference type="GO" id="GO:0044183">
    <property type="term" value="F:protein folding chaperone"/>
    <property type="evidence" value="ECO:0007669"/>
    <property type="project" value="TreeGrafter"/>
</dbReference>
<dbReference type="GO" id="GO:0051082">
    <property type="term" value="F:unfolded protein binding"/>
    <property type="evidence" value="ECO:0007669"/>
    <property type="project" value="InterPro"/>
</dbReference>
<dbReference type="SUPFAM" id="SSF46579">
    <property type="entry name" value="Prefoldin"/>
    <property type="match status" value="1"/>
</dbReference>
<dbReference type="AlphaFoldDB" id="F4R721"/>
<feature type="coiled-coil region" evidence="3">
    <location>
        <begin position="90"/>
        <end position="124"/>
    </location>
</feature>
<keyword evidence="2" id="KW-0143">Chaperone</keyword>
<evidence type="ECO:0000313" key="5">
    <source>
        <dbReference type="Proteomes" id="UP000001072"/>
    </source>
</evidence>
<dbReference type="RefSeq" id="XP_007405136.1">
    <property type="nucleotide sequence ID" value="XM_007405074.1"/>
</dbReference>
<dbReference type="InterPro" id="IPR009053">
    <property type="entry name" value="Prefoldin"/>
</dbReference>
<dbReference type="STRING" id="747676.F4R721"/>
<evidence type="ECO:0000256" key="2">
    <source>
        <dbReference type="ARBA" id="ARBA00023186"/>
    </source>
</evidence>
<dbReference type="PANTHER" id="PTHR20903:SF0">
    <property type="entry name" value="PREFOLDIN SUBUNIT 1"/>
    <property type="match status" value="1"/>
</dbReference>
<evidence type="ECO:0000256" key="1">
    <source>
        <dbReference type="ARBA" id="ARBA00008045"/>
    </source>
</evidence>
<dbReference type="VEuPathDB" id="FungiDB:MELLADRAFT_102525"/>
<dbReference type="Gene3D" id="1.10.287.370">
    <property type="match status" value="1"/>
</dbReference>